<dbReference type="RefSeq" id="WP_011697360.1">
    <property type="nucleotide sequence ID" value="NC_008554.1"/>
</dbReference>
<evidence type="ECO:0000313" key="3">
    <source>
        <dbReference type="Proteomes" id="UP000001784"/>
    </source>
</evidence>
<keyword evidence="1" id="KW-0472">Membrane</keyword>
<keyword evidence="3" id="KW-1185">Reference proteome</keyword>
<dbReference type="PANTHER" id="PTHR37309:SF1">
    <property type="entry name" value="SLR0284 PROTEIN"/>
    <property type="match status" value="1"/>
</dbReference>
<accession>A0LFI5</accession>
<gene>
    <name evidence="2" type="ordered locus">Sfum_0487</name>
</gene>
<name>A0LFI5_SYNFM</name>
<dbReference type="Pfam" id="PF04020">
    <property type="entry name" value="Phage_holin_4_2"/>
    <property type="match status" value="1"/>
</dbReference>
<dbReference type="Proteomes" id="UP000001784">
    <property type="component" value="Chromosome"/>
</dbReference>
<feature type="transmembrane region" description="Helical" evidence="1">
    <location>
        <begin position="54"/>
        <end position="78"/>
    </location>
</feature>
<dbReference type="EMBL" id="CP000478">
    <property type="protein sequence ID" value="ABK16187.1"/>
    <property type="molecule type" value="Genomic_DNA"/>
</dbReference>
<feature type="transmembrane region" description="Helical" evidence="1">
    <location>
        <begin position="90"/>
        <end position="111"/>
    </location>
</feature>
<dbReference type="InParanoid" id="A0LFI5"/>
<dbReference type="OrthoDB" id="9797048at2"/>
<dbReference type="HOGENOM" id="CLU_120441_2_4_7"/>
<reference evidence="2 3" key="1">
    <citation type="submission" date="2006-10" db="EMBL/GenBank/DDBJ databases">
        <title>Complete sequence of Syntrophobacter fumaroxidans MPOB.</title>
        <authorList>
            <consortium name="US DOE Joint Genome Institute"/>
            <person name="Copeland A."/>
            <person name="Lucas S."/>
            <person name="Lapidus A."/>
            <person name="Barry K."/>
            <person name="Detter J.C."/>
            <person name="Glavina del Rio T."/>
            <person name="Hammon N."/>
            <person name="Israni S."/>
            <person name="Pitluck S."/>
            <person name="Goltsman E.G."/>
            <person name="Martinez M."/>
            <person name="Schmutz J."/>
            <person name="Larimer F."/>
            <person name="Land M."/>
            <person name="Hauser L."/>
            <person name="Kyrpides N."/>
            <person name="Kim E."/>
            <person name="Boone D.R."/>
            <person name="Brockman F."/>
            <person name="Culley D."/>
            <person name="Ferry J."/>
            <person name="Gunsalus R."/>
            <person name="McInerney M.J."/>
            <person name="Morrison M."/>
            <person name="Plugge C."/>
            <person name="Rohlin L."/>
            <person name="Scholten J."/>
            <person name="Sieber J."/>
            <person name="Stams A.J.M."/>
            <person name="Worm P."/>
            <person name="Henstra A.M."/>
            <person name="Richardson P."/>
        </authorList>
    </citation>
    <scope>NUCLEOTIDE SEQUENCE [LARGE SCALE GENOMIC DNA]</scope>
    <source>
        <strain evidence="3">DSM 10017 / MPOB</strain>
    </source>
</reference>
<proteinExistence type="predicted"/>
<dbReference type="KEGG" id="sfu:Sfum_0487"/>
<keyword evidence="1" id="KW-0812">Transmembrane</keyword>
<protein>
    <recommendedName>
        <fullName evidence="4">Phage holin family protein</fullName>
    </recommendedName>
</protein>
<organism evidence="2 3">
    <name type="scientific">Syntrophobacter fumaroxidans (strain DSM 10017 / MPOB)</name>
    <dbReference type="NCBI Taxonomy" id="335543"/>
    <lineage>
        <taxon>Bacteria</taxon>
        <taxon>Pseudomonadati</taxon>
        <taxon>Thermodesulfobacteriota</taxon>
        <taxon>Syntrophobacteria</taxon>
        <taxon>Syntrophobacterales</taxon>
        <taxon>Syntrophobacteraceae</taxon>
        <taxon>Syntrophobacter</taxon>
    </lineage>
</organism>
<feature type="transmembrane region" description="Helical" evidence="1">
    <location>
        <begin position="5"/>
        <end position="22"/>
    </location>
</feature>
<dbReference type="AlphaFoldDB" id="A0LFI5"/>
<sequence>MRGLVLRWLVVTFAIVCASYLIEGIRVSGFFSALFAAATLGVLNVFLRPLILILTLPINVLTFGLFTFVINALMLKMASSVIPGFHVEGFWAAVFGALVISVVGWVLSAFIDDRESGGIIDLKKKDGNRWG</sequence>
<feature type="transmembrane region" description="Helical" evidence="1">
    <location>
        <begin position="28"/>
        <end position="47"/>
    </location>
</feature>
<dbReference type="PANTHER" id="PTHR37309">
    <property type="entry name" value="SLR0284 PROTEIN"/>
    <property type="match status" value="1"/>
</dbReference>
<dbReference type="eggNOG" id="COG1950">
    <property type="taxonomic scope" value="Bacteria"/>
</dbReference>
<evidence type="ECO:0008006" key="4">
    <source>
        <dbReference type="Google" id="ProtNLM"/>
    </source>
</evidence>
<dbReference type="InterPro" id="IPR007165">
    <property type="entry name" value="Phage_holin_4_2"/>
</dbReference>
<evidence type="ECO:0000313" key="2">
    <source>
        <dbReference type="EMBL" id="ABK16187.1"/>
    </source>
</evidence>
<keyword evidence="1" id="KW-1133">Transmembrane helix</keyword>
<evidence type="ECO:0000256" key="1">
    <source>
        <dbReference type="SAM" id="Phobius"/>
    </source>
</evidence>